<name>A0A0B4UCM5_9REOV</name>
<reference evidence="1" key="1">
    <citation type="submission" date="2014-12" db="EMBL/GenBank/DDBJ databases">
        <title>In search of pathogens: transcriptome-based identification of viral pathogens from the pine processionary moth (Thaumatopoea pityocampa).</title>
        <authorList>
            <person name="Jakubowska A.K."/>
            <person name="Nalcacioglu R."/>
            <person name="Millan-Leiva A."/>
            <person name="Sanz-Carbonell A."/>
            <person name="Muratoglu H."/>
            <person name="Herrero S."/>
            <person name="Demirbag Z."/>
        </authorList>
    </citation>
    <scope>NUCLEOTIDE SEQUENCE</scope>
</reference>
<organism evidence="1">
    <name type="scientific">Thaumetopoea pityocampa cypovirus 5</name>
    <dbReference type="NCBI Taxonomy" id="1591445"/>
    <lineage>
        <taxon>Viruses</taxon>
        <taxon>Riboviria</taxon>
        <taxon>Orthornavirae</taxon>
        <taxon>Duplornaviricota</taxon>
        <taxon>Resentoviricetes</taxon>
        <taxon>Reovirales</taxon>
        <taxon>Spinareoviridae</taxon>
        <taxon>Cypovirus</taxon>
    </lineage>
</organism>
<accession>A0A0B4UCM5</accession>
<evidence type="ECO:0000313" key="1">
    <source>
        <dbReference type="EMBL" id="AJC97793.1"/>
    </source>
</evidence>
<proteinExistence type="predicted"/>
<protein>
    <submittedName>
        <fullName evidence="1">RNA 6 protein</fullName>
    </submittedName>
</protein>
<sequence>MNRLIAYATYTESALKNVFTIKKLAMGLLPTDYTKNQTETEKKKKLEKEILGGSSSLVQLARSRMDAFPLLKNPECQPLDMLNNLSMGISHGDIRSEQLEHELSTKGIFDKDLDTLLNLCMIGYGSDKVKEVINEVLLGGENVIVIFENDRRSIMVRGNIGNRFTVLYFDGTTIFEIDADKSITESLFVGECIDGSMREEDGVANDVMPKKIITVHTYDYLLEKVCQWLIVTDNDEVSVAKAGMVLRNERMKEYVQKQKVYKHRKIYEDETSVTHGIVKLHKDDAFGDKEIERNMPEFLSLPVDYNDFDVVECGIIDVKDKSLLNHETKSVIYIGVYALVYRGTAIAKDVILIPVSRNKLSEQGLTKHIYINGVDGLECVETLGMSNIYINALQQLTILRPDVGDLVWTMISETIQKMDENNVKIIHKNEVTFIANAYKLFGSEPGKVIEVCVDLNSVEFAELCNLTFEMTCYSNLFNGNRFVDEGRENKVANLFRYGISDEIRANSVPKKMLIGGKSVKISNEYKCKLVFKHGHMMRCEDMLVLPCGLVTTARNELIHWHECVTHRVRDIRKREDIL</sequence>
<dbReference type="EMBL" id="KP217038">
    <property type="protein sequence ID" value="AJC97793.1"/>
    <property type="molecule type" value="Genomic_RNA"/>
</dbReference>